<sequence length="128" mass="14174">MAVKHTVICLSILLPGSCEGENRETTIFGKVIDDQGQPVSQLPVSVSGHKKWTLSSYRTLATAYTDSSGNYSTRFVPPKEYNQLTVLLDFGLGSPKPQTRKDYQSQPFDLCCLSTSSTQEYSFTLIAR</sequence>
<reference evidence="1 2" key="1">
    <citation type="submission" date="2020-02" db="EMBL/GenBank/DDBJ databases">
        <title>Draft genome sequence of two Spirosoma agri KCTC 52727 and Spirosoma terrae KCTC 52035.</title>
        <authorList>
            <person name="Rojas J."/>
            <person name="Ambika Manirajan B."/>
            <person name="Ratering S."/>
            <person name="Suarez C."/>
            <person name="Schnell S."/>
        </authorList>
    </citation>
    <scope>NUCLEOTIDE SEQUENCE [LARGE SCALE GENOMIC DNA]</scope>
    <source>
        <strain evidence="1 2">KCTC 52727</strain>
    </source>
</reference>
<comment type="caution">
    <text evidence="1">The sequence shown here is derived from an EMBL/GenBank/DDBJ whole genome shotgun (WGS) entry which is preliminary data.</text>
</comment>
<organism evidence="1 2">
    <name type="scientific">Spirosoma agri</name>
    <dbReference type="NCBI Taxonomy" id="1987381"/>
    <lineage>
        <taxon>Bacteria</taxon>
        <taxon>Pseudomonadati</taxon>
        <taxon>Bacteroidota</taxon>
        <taxon>Cytophagia</taxon>
        <taxon>Cytophagales</taxon>
        <taxon>Cytophagaceae</taxon>
        <taxon>Spirosoma</taxon>
    </lineage>
</organism>
<gene>
    <name evidence="1" type="ORF">GK091_03380</name>
</gene>
<protein>
    <submittedName>
        <fullName evidence="1">Carboxypeptidase regulatory-like domain-containing protein</fullName>
    </submittedName>
</protein>
<dbReference type="AlphaFoldDB" id="A0A6M0ICI8"/>
<dbReference type="GO" id="GO:0004180">
    <property type="term" value="F:carboxypeptidase activity"/>
    <property type="evidence" value="ECO:0007669"/>
    <property type="project" value="UniProtKB-KW"/>
</dbReference>
<evidence type="ECO:0000313" key="1">
    <source>
        <dbReference type="EMBL" id="NEU65909.1"/>
    </source>
</evidence>
<keyword evidence="2" id="KW-1185">Reference proteome</keyword>
<keyword evidence="1" id="KW-0378">Hydrolase</keyword>
<dbReference type="EMBL" id="JAAGNZ010000001">
    <property type="protein sequence ID" value="NEU65909.1"/>
    <property type="molecule type" value="Genomic_DNA"/>
</dbReference>
<proteinExistence type="predicted"/>
<name>A0A6M0ICI8_9BACT</name>
<dbReference type="RefSeq" id="WP_164035204.1">
    <property type="nucleotide sequence ID" value="NZ_JAAGNZ010000001.1"/>
</dbReference>
<dbReference type="SUPFAM" id="SSF49464">
    <property type="entry name" value="Carboxypeptidase regulatory domain-like"/>
    <property type="match status" value="1"/>
</dbReference>
<keyword evidence="1" id="KW-0645">Protease</keyword>
<evidence type="ECO:0000313" key="2">
    <source>
        <dbReference type="Proteomes" id="UP000477386"/>
    </source>
</evidence>
<dbReference type="Proteomes" id="UP000477386">
    <property type="component" value="Unassembled WGS sequence"/>
</dbReference>
<accession>A0A6M0ICI8</accession>
<keyword evidence="1" id="KW-0121">Carboxypeptidase</keyword>
<dbReference type="InterPro" id="IPR008969">
    <property type="entry name" value="CarboxyPept-like_regulatory"/>
</dbReference>
<dbReference type="Gene3D" id="2.60.40.1120">
    <property type="entry name" value="Carboxypeptidase-like, regulatory domain"/>
    <property type="match status" value="1"/>
</dbReference>